<dbReference type="Proteomes" id="UP000035760">
    <property type="component" value="Unassembled WGS sequence"/>
</dbReference>
<keyword evidence="3" id="KW-1185">Reference proteome</keyword>
<reference evidence="2" key="2">
    <citation type="submission" date="2014-03" db="EMBL/GenBank/DDBJ databases">
        <title>Candidatus Competibacter-lineage genomes retrieved from metagenomes reveal functional metabolic diversity.</title>
        <authorList>
            <person name="McIlroy S.J."/>
            <person name="Albertsen M."/>
            <person name="Andresen E.K."/>
            <person name="Saunders A.M."/>
            <person name="Kristiansen R."/>
            <person name="Stokholm-Bjerregaard M."/>
            <person name="Nielsen K.L."/>
            <person name="Nielsen P.H."/>
        </authorList>
    </citation>
    <scope>NUCLEOTIDE SEQUENCE</scope>
    <source>
        <strain evidence="2">Run_A_D11</strain>
    </source>
</reference>
<dbReference type="AlphaFoldDB" id="W6MB64"/>
<dbReference type="Pfam" id="PF13612">
    <property type="entry name" value="DDE_Tnp_1_3"/>
    <property type="match status" value="1"/>
</dbReference>
<name>W6MB64_9GAMM</name>
<dbReference type="STRING" id="1400863.BN873_1060003"/>
<dbReference type="EMBL" id="CBTJ020000009">
    <property type="protein sequence ID" value="CDI01108.1"/>
    <property type="molecule type" value="Genomic_DNA"/>
</dbReference>
<gene>
    <name evidence="2" type="ORF">BN873_1060003</name>
</gene>
<evidence type="ECO:0000313" key="2">
    <source>
        <dbReference type="EMBL" id="CDI01108.1"/>
    </source>
</evidence>
<accession>W6MB64</accession>
<dbReference type="NCBIfam" id="NF033520">
    <property type="entry name" value="transpos_IS982"/>
    <property type="match status" value="1"/>
</dbReference>
<proteinExistence type="predicted"/>
<feature type="domain" description="Transposase DDE" evidence="1">
    <location>
        <begin position="60"/>
        <end position="157"/>
    </location>
</feature>
<reference evidence="2" key="1">
    <citation type="submission" date="2013-07" db="EMBL/GenBank/DDBJ databases">
        <authorList>
            <person name="McIlroy S."/>
        </authorList>
    </citation>
    <scope>NUCLEOTIDE SEQUENCE [LARGE SCALE GENOMIC DNA]</scope>
    <source>
        <strain evidence="2">Run_A_D11</strain>
    </source>
</reference>
<dbReference type="InterPro" id="IPR025668">
    <property type="entry name" value="Tnp_DDE_dom"/>
</dbReference>
<dbReference type="OrthoDB" id="5620529at2"/>
<evidence type="ECO:0000313" key="3">
    <source>
        <dbReference type="Proteomes" id="UP000035760"/>
    </source>
</evidence>
<sequence length="180" mass="20825">MTILIHFHQSHYRNFKAFYLLHLCRHGQGEFPHLLSYNRFVALIPTVLMPLCIYLHTRRGEDTGITFIDATSLVVCHNRRIHSHKVFKQVARRGKTSMGWFYGFKLHLVVNDRGELLAFRITPGNVDDRQPVPDLTQGLTGKLIGDRGYISHRLFQTESHRVCGRLLVVSQAIMADSWRC</sequence>
<organism evidence="2 3">
    <name type="scientific">Candidatus Competibacter denitrificans Run_A_D11</name>
    <dbReference type="NCBI Taxonomy" id="1400863"/>
    <lineage>
        <taxon>Bacteria</taxon>
        <taxon>Pseudomonadati</taxon>
        <taxon>Pseudomonadota</taxon>
        <taxon>Gammaproteobacteria</taxon>
        <taxon>Candidatus Competibacteraceae</taxon>
        <taxon>Candidatus Competibacter</taxon>
    </lineage>
</organism>
<evidence type="ECO:0000259" key="1">
    <source>
        <dbReference type="Pfam" id="PF13612"/>
    </source>
</evidence>
<protein>
    <submittedName>
        <fullName evidence="2">Transposase</fullName>
    </submittedName>
</protein>
<comment type="caution">
    <text evidence="2">The sequence shown here is derived from an EMBL/GenBank/DDBJ whole genome shotgun (WGS) entry which is preliminary data.</text>
</comment>